<dbReference type="NCBIfam" id="TIGR01560">
    <property type="entry name" value="put_DNA_pack"/>
    <property type="match status" value="1"/>
</dbReference>
<evidence type="ECO:0000313" key="2">
    <source>
        <dbReference type="Proteomes" id="UP001241935"/>
    </source>
</evidence>
<dbReference type="CDD" id="cd08054">
    <property type="entry name" value="gp6"/>
    <property type="match status" value="1"/>
</dbReference>
<sequence length="97" mass="11066">MSIVTLPEVKEHLRYDTDDNDPMLEMYIKAAENAVLNYVTDTFENNVYPDAVKHAVLLMVGMFDTDREPSKDSPITDNYLPAPVRALLYPYRTPTAI</sequence>
<dbReference type="Gene3D" id="1.10.3230.30">
    <property type="entry name" value="Phage gp6-like head-tail connector protein"/>
    <property type="match status" value="1"/>
</dbReference>
<dbReference type="AlphaFoldDB" id="A0AAW6UW11"/>
<accession>A0AAW6UW11</accession>
<name>A0AAW6UW11_9GAMM</name>
<reference evidence="1" key="1">
    <citation type="submission" date="2023-04" db="EMBL/GenBank/DDBJ databases">
        <title>The environmental microbiomes in feedlot watering bowls are a reservoir of florfenicol resistance for bovine respiratory disease pathogens.</title>
        <authorList>
            <person name="Kos D.W."/>
            <person name="Ruzzini A.C."/>
            <person name="Schreiner B."/>
            <person name="Jelinski M.D."/>
        </authorList>
    </citation>
    <scope>NUCLEOTIDE SEQUENCE</scope>
    <source>
        <strain evidence="1">WB3</strain>
    </source>
</reference>
<organism evidence="1 2">
    <name type="scientific">Acinetobacter terrestris</name>
    <dbReference type="NCBI Taxonomy" id="2529843"/>
    <lineage>
        <taxon>Bacteria</taxon>
        <taxon>Pseudomonadati</taxon>
        <taxon>Pseudomonadota</taxon>
        <taxon>Gammaproteobacteria</taxon>
        <taxon>Moraxellales</taxon>
        <taxon>Moraxellaceae</taxon>
        <taxon>Acinetobacter</taxon>
        <taxon>Acinetobacter Taxon 24</taxon>
    </lineage>
</organism>
<comment type="caution">
    <text evidence="1">The sequence shown here is derived from an EMBL/GenBank/DDBJ whole genome shotgun (WGS) entry which is preliminary data.</text>
</comment>
<protein>
    <submittedName>
        <fullName evidence="1">Head-tail connector protein</fullName>
    </submittedName>
</protein>
<dbReference type="Proteomes" id="UP001241935">
    <property type="component" value="Unassembled WGS sequence"/>
</dbReference>
<dbReference type="InterPro" id="IPR006450">
    <property type="entry name" value="Phage_HK97_gp6-like"/>
</dbReference>
<dbReference type="RefSeq" id="WP_284066730.1">
    <property type="nucleotide sequence ID" value="NZ_JASKNE010000001.1"/>
</dbReference>
<dbReference type="EMBL" id="JASKNE010000001">
    <property type="protein sequence ID" value="MDK1683477.1"/>
    <property type="molecule type" value="Genomic_DNA"/>
</dbReference>
<proteinExistence type="predicted"/>
<evidence type="ECO:0000313" key="1">
    <source>
        <dbReference type="EMBL" id="MDK1683477.1"/>
    </source>
</evidence>
<dbReference type="InterPro" id="IPR021146">
    <property type="entry name" value="Phage_gp6-like_head-tail"/>
</dbReference>
<gene>
    <name evidence="1" type="ORF">QOR41_06425</name>
</gene>
<dbReference type="Pfam" id="PF05135">
    <property type="entry name" value="Phage_connect_1"/>
    <property type="match status" value="1"/>
</dbReference>